<dbReference type="GO" id="GO:0009401">
    <property type="term" value="P:phosphoenolpyruvate-dependent sugar phosphotransferase system"/>
    <property type="evidence" value="ECO:0007669"/>
    <property type="project" value="InterPro"/>
</dbReference>
<dbReference type="HOGENOM" id="CLU_045361_2_1_9"/>
<dbReference type="InterPro" id="IPR036662">
    <property type="entry name" value="PTS_EIIA_man-typ_sf"/>
</dbReference>
<comment type="catalytic activity">
    <reaction evidence="1">
        <text>dihydroxyacetone + phosphoenolpyruvate = dihydroxyacetone phosphate + pyruvate</text>
        <dbReference type="Rhea" id="RHEA:18381"/>
        <dbReference type="ChEBI" id="CHEBI:15361"/>
        <dbReference type="ChEBI" id="CHEBI:16016"/>
        <dbReference type="ChEBI" id="CHEBI:57642"/>
        <dbReference type="ChEBI" id="CHEBI:58702"/>
        <dbReference type="EC" id="2.7.1.121"/>
    </reaction>
</comment>
<dbReference type="AlphaFoldDB" id="A0A0H3KBC8"/>
<evidence type="ECO:0000259" key="6">
    <source>
        <dbReference type="PROSITE" id="PS51096"/>
    </source>
</evidence>
<dbReference type="Pfam" id="PF03610">
    <property type="entry name" value="EIIA-man"/>
    <property type="match status" value="1"/>
</dbReference>
<dbReference type="InterPro" id="IPR004701">
    <property type="entry name" value="PTS_EIIA_man-typ"/>
</dbReference>
<dbReference type="NCBIfam" id="TIGR02364">
    <property type="entry name" value="dha_pts"/>
    <property type="match status" value="1"/>
</dbReference>
<organism evidence="7 8">
    <name type="scientific">Staphylococcus aureus (strain Newman)</name>
    <dbReference type="NCBI Taxonomy" id="426430"/>
    <lineage>
        <taxon>Bacteria</taxon>
        <taxon>Bacillati</taxon>
        <taxon>Bacillota</taxon>
        <taxon>Bacilli</taxon>
        <taxon>Bacillales</taxon>
        <taxon>Staphylococcaceae</taxon>
        <taxon>Staphylococcus</taxon>
    </lineage>
</organism>
<evidence type="ECO:0000256" key="5">
    <source>
        <dbReference type="ARBA" id="ARBA00046577"/>
    </source>
</evidence>
<name>A0A0H3KBC8_STAAE</name>
<sequence>MEMKIMPKIILVSHSKEIASGTKSLLKQMAGDVDIIPIGGLPDGSIGTSFDIIQEVLTKLEDDALCFYDIGSSEMNVDMAIEMYDGNHRVLKVDAPIVEGSFIAAVKLSIGGSIDDALAEIKQSF</sequence>
<protein>
    <recommendedName>
        <fullName evidence="3">phosphoenolpyruvate--glycerone phosphotransferase</fullName>
        <ecNumber evidence="3">2.7.1.121</ecNumber>
    </recommendedName>
</protein>
<dbReference type="KEGG" id="sae:NWMN_0621"/>
<dbReference type="GO" id="GO:0019563">
    <property type="term" value="P:glycerol catabolic process"/>
    <property type="evidence" value="ECO:0007669"/>
    <property type="project" value="InterPro"/>
</dbReference>
<evidence type="ECO:0000313" key="8">
    <source>
        <dbReference type="Proteomes" id="UP000006386"/>
    </source>
</evidence>
<evidence type="ECO:0000256" key="1">
    <source>
        <dbReference type="ARBA" id="ARBA00001113"/>
    </source>
</evidence>
<dbReference type="EC" id="2.7.1.121" evidence="3"/>
<accession>A0A0H3KBC8</accession>
<evidence type="ECO:0000256" key="3">
    <source>
        <dbReference type="ARBA" id="ARBA00012095"/>
    </source>
</evidence>
<dbReference type="SUPFAM" id="SSF53062">
    <property type="entry name" value="PTS system fructose IIA component-like"/>
    <property type="match status" value="1"/>
</dbReference>
<evidence type="ECO:0000256" key="4">
    <source>
        <dbReference type="ARBA" id="ARBA00022679"/>
    </source>
</evidence>
<dbReference type="EMBL" id="AP009351">
    <property type="protein sequence ID" value="BAF66893.1"/>
    <property type="molecule type" value="Genomic_DNA"/>
</dbReference>
<keyword evidence="4" id="KW-0808">Transferase</keyword>
<dbReference type="Gene3D" id="3.40.50.510">
    <property type="entry name" value="Phosphotransferase system, mannose-type IIA component"/>
    <property type="match status" value="1"/>
</dbReference>
<dbReference type="PANTHER" id="PTHR38594:SF1">
    <property type="entry name" value="PEP-DEPENDENT DIHYDROXYACETONE KINASE, PHOSPHORYL DONOR SUBUNIT DHAM"/>
    <property type="match status" value="1"/>
</dbReference>
<dbReference type="PANTHER" id="PTHR38594">
    <property type="entry name" value="PEP-DEPENDENT DIHYDROXYACETONE KINASE, PHOSPHORYL DONOR SUBUNIT DHAM"/>
    <property type="match status" value="1"/>
</dbReference>
<comment type="subunit">
    <text evidence="5">Homodimer. The dihydroxyacetone kinase complex is composed of a homodimer of DhaM, a homodimer of DhaK and the subunit DhaL.</text>
</comment>
<dbReference type="InterPro" id="IPR012844">
    <property type="entry name" value="DhaM_N"/>
</dbReference>
<dbReference type="GO" id="GO:0047324">
    <property type="term" value="F:phosphoenolpyruvate-glycerone phosphotransferase activity"/>
    <property type="evidence" value="ECO:0007669"/>
    <property type="project" value="UniProtKB-EC"/>
</dbReference>
<dbReference type="PROSITE" id="PS51096">
    <property type="entry name" value="PTS_EIIA_TYPE_4"/>
    <property type="match status" value="1"/>
</dbReference>
<dbReference type="Proteomes" id="UP000006386">
    <property type="component" value="Chromosome"/>
</dbReference>
<evidence type="ECO:0000313" key="7">
    <source>
        <dbReference type="EMBL" id="BAF66893.1"/>
    </source>
</evidence>
<proteinExistence type="predicted"/>
<reference evidence="7 8" key="1">
    <citation type="journal article" date="2008" name="J. Bacteriol.">
        <title>Genome sequence of Staphylococcus aureus strain Newman and comparative analysis of staphylococcal genomes: polymorphism and evolution of two major pathogenicity islands.</title>
        <authorList>
            <person name="Baba T."/>
            <person name="Bae T."/>
            <person name="Schneewind O."/>
            <person name="Takeuchi F."/>
            <person name="Hiramatsu K."/>
        </authorList>
    </citation>
    <scope>NUCLEOTIDE SEQUENCE [LARGE SCALE GENOMIC DNA]</scope>
    <source>
        <strain evidence="7 8">Newman</strain>
    </source>
</reference>
<evidence type="ECO:0000256" key="2">
    <source>
        <dbReference type="ARBA" id="ARBA00002788"/>
    </source>
</evidence>
<comment type="function">
    <text evidence="2">Component of the dihydroxyacetone kinase complex, which is responsible for the phosphoenolpyruvate (PEP)-dependent phosphorylation of dihydroxyacetone. DhaM serves as the phosphoryl donor. Is phosphorylated by phosphoenolpyruvate in an EI- and HPr-dependent reaction, and a phosphorelay system on histidine residues finally leads to phosphoryl transfer to DhaL and dihydroxyacetone.</text>
</comment>
<dbReference type="InterPro" id="IPR039643">
    <property type="entry name" value="DhaM"/>
</dbReference>
<gene>
    <name evidence="7" type="ordered locus">NWMN_0621</name>
</gene>
<dbReference type="GO" id="GO:0016020">
    <property type="term" value="C:membrane"/>
    <property type="evidence" value="ECO:0007669"/>
    <property type="project" value="InterPro"/>
</dbReference>
<feature type="domain" description="PTS EIIA type-4" evidence="6">
    <location>
        <begin position="6"/>
        <end position="125"/>
    </location>
</feature>